<dbReference type="PROSITE" id="PS00211">
    <property type="entry name" value="ABC_TRANSPORTER_1"/>
    <property type="match status" value="2"/>
</dbReference>
<sequence length="1492" mass="165828">MNLELLSNGRLSAPRPWGSLRWGSQQSALLVTAQDEKDYFSLHRLSWMSQFLRSYTILISLLFILSAVTQLWILRHKKVKVVPSCRTYIQMVLYMAAFGSQVFCLFPLPTEIVGILQNDFLSAAILSVSFFLLGMLSFLEHRRGIRTSGVTFLYLVGSLLGDVLFLTAPKMSFQYHIPTGLVAWLALLKAVLIFLESCNKEPFLMPRSRELSPEQLAGPFGKTFFTWIYPILGKGYKCILTPLDILDLERRLSSEHLRTDILSAWDQREKPETTFTLPVIMIRFARGQFISAIIPRLFLILFRYCQPVLINAAVRFVDNQRESQNHPNYGYWLIIMAGTIYFGLAISTAVYHHQLNRLQIMFRGALIALLHHRALHVGSRHHENGGPITLMSVDVEALSTLGDMLHEIWAYSLEVIIGTTLLAGQIGWLCLVPLLGVCCSSGVSAYVACHLQPRQRNWNAATQKRMAVTTSLLQSVKSMKMLGISESVKTLLSGLRAKEIQSSIRLRWVMVAYNASANALGMFTPVITLVLYVLFTRPKSDGALPAETAFTSIALLAMVTHPANMVMTIVPRVIASLANSERITNYLIHGTNEDRRLDIRKAQVGSDITETQERAAIFLADVTIQYPHTSKPTLKQLNCKINSGSIIMCAGPVGSGKTTFARALLGEIPPSRGVIYTSSKRIGVCAQEPWLPSGSIKEVICGGLQIDETWYEKVLLASDLINDLGALPDGDGTEIKFPGLNLSGGQRQRVALARVLYARCEIVILDDTFRALDGRTEEAIIYNLLGPDGIFRKHGTTAVVITNSAQYFPLADHILVLSDSKIQLQGSWDELQHDAQQISKFMPDEPEYRDILQEAEGRVGGNTQEDSRVDAAQDLIRQSGDLKLYAYYLNAMGAWNGLFMLICTASYSFFMTFSQYWLKWWAEAGEEKTACYMGGYLMLALVAWISTNGTMWSTSMRISPKSGAVLHNRLLDSIIGAPLSYFSDNNIGVILNRFGEDIQLVDRQLPNAFQTLGTQVFKLLMQAATLFVVNPVMAVTLPFCMTVVYFVQRVYLRTSRQLRFLEIESRSALHSNFVEMVDGLGTIRALQWQQKYTSDIVGTIDSSQKPTYLLFCLQQWLNLVLDLLIAVLAMGLVSLAVTSQGTERATAVGLSLNMIILANTTLLRLVEAWTSLEVSLGAIARLRSVVTETPQEENTGEQKLSPPLNWPVSGSIVVRDLEASYRLPKPALENICLKVNAGQKLFICGRTGSGKSTLLLAFLRLVGLQHGLVTIDNIDISNMSKIYLRRKCFITVPQDPFILAAASLRFNLDPDESLPDATLIEVLEKTRLWEHFCQFSKPNHRSPSAVETLLDLPISSLPPLSAGQQQLLSLSRALAHKRSSTDSGYSDLQTQVAVAERRPILLLDEATSALDPDTEAVMQDVIEEEFTQKGYTVIIVAHRLSGMVKYFRDNVDAVAWMSDGGIERVVHTLTAAGLIQDVREGGGCNICTTGSP</sequence>
<dbReference type="Gene3D" id="3.40.50.300">
    <property type="entry name" value="P-loop containing nucleotide triphosphate hydrolases"/>
    <property type="match status" value="2"/>
</dbReference>
<dbReference type="SUPFAM" id="SSF52540">
    <property type="entry name" value="P-loop containing nucleoside triphosphate hydrolases"/>
    <property type="match status" value="2"/>
</dbReference>
<keyword evidence="5" id="KW-0067">ATP-binding</keyword>
<feature type="transmembrane region" description="Helical" evidence="8">
    <location>
        <begin position="329"/>
        <end position="351"/>
    </location>
</feature>
<dbReference type="RefSeq" id="XP_031933991.1">
    <property type="nucleotide sequence ID" value="XM_032064798.1"/>
</dbReference>
<dbReference type="InterPro" id="IPR044726">
    <property type="entry name" value="ABCC_6TM_D2"/>
</dbReference>
<dbReference type="GO" id="GO:0016020">
    <property type="term" value="C:membrane"/>
    <property type="evidence" value="ECO:0007669"/>
    <property type="project" value="UniProtKB-SubCell"/>
</dbReference>
<evidence type="ECO:0000259" key="10">
    <source>
        <dbReference type="PROSITE" id="PS50929"/>
    </source>
</evidence>
<feature type="domain" description="ABC transporter" evidence="9">
    <location>
        <begin position="1212"/>
        <end position="1484"/>
    </location>
</feature>
<feature type="transmembrane region" description="Helical" evidence="8">
    <location>
        <begin position="289"/>
        <end position="309"/>
    </location>
</feature>
<evidence type="ECO:0000256" key="5">
    <source>
        <dbReference type="ARBA" id="ARBA00022840"/>
    </source>
</evidence>
<evidence type="ECO:0000313" key="12">
    <source>
        <dbReference type="Proteomes" id="UP000326268"/>
    </source>
</evidence>
<keyword evidence="3 8" id="KW-0812">Transmembrane</keyword>
<dbReference type="CDD" id="cd18580">
    <property type="entry name" value="ABC_6TM_ABCC_D2"/>
    <property type="match status" value="1"/>
</dbReference>
<dbReference type="EMBL" id="ML737563">
    <property type="protein sequence ID" value="KAE8370910.1"/>
    <property type="molecule type" value="Genomic_DNA"/>
</dbReference>
<dbReference type="Pfam" id="PF00664">
    <property type="entry name" value="ABC_membrane"/>
    <property type="match status" value="2"/>
</dbReference>
<evidence type="ECO:0000256" key="1">
    <source>
        <dbReference type="ARBA" id="ARBA00004141"/>
    </source>
</evidence>
<reference evidence="11 12" key="1">
    <citation type="submission" date="2019-04" db="EMBL/GenBank/DDBJ databases">
        <title>Friends and foes A comparative genomics studyof 23 Aspergillus species from section Flavi.</title>
        <authorList>
            <consortium name="DOE Joint Genome Institute"/>
            <person name="Kjaerbolling I."/>
            <person name="Vesth T."/>
            <person name="Frisvad J.C."/>
            <person name="Nybo J.L."/>
            <person name="Theobald S."/>
            <person name="Kildgaard S."/>
            <person name="Isbrandt T."/>
            <person name="Kuo A."/>
            <person name="Sato A."/>
            <person name="Lyhne E.K."/>
            <person name="Kogle M.E."/>
            <person name="Wiebenga A."/>
            <person name="Kun R.S."/>
            <person name="Lubbers R.J."/>
            <person name="Makela M.R."/>
            <person name="Barry K."/>
            <person name="Chovatia M."/>
            <person name="Clum A."/>
            <person name="Daum C."/>
            <person name="Haridas S."/>
            <person name="He G."/>
            <person name="LaButti K."/>
            <person name="Lipzen A."/>
            <person name="Mondo S."/>
            <person name="Riley R."/>
            <person name="Salamov A."/>
            <person name="Simmons B.A."/>
            <person name="Magnuson J.K."/>
            <person name="Henrissat B."/>
            <person name="Mortensen U.H."/>
            <person name="Larsen T.O."/>
            <person name="Devries R.P."/>
            <person name="Grigoriev I.V."/>
            <person name="Machida M."/>
            <person name="Baker S.E."/>
            <person name="Andersen M.R."/>
        </authorList>
    </citation>
    <scope>NUCLEOTIDE SEQUENCE [LARGE SCALE GENOMIC DNA]</scope>
    <source>
        <strain evidence="11 12">CBS 763.97</strain>
    </source>
</reference>
<keyword evidence="11" id="KW-0378">Hydrolase</keyword>
<evidence type="ECO:0000256" key="3">
    <source>
        <dbReference type="ARBA" id="ARBA00022692"/>
    </source>
</evidence>
<keyword evidence="6 8" id="KW-1133">Transmembrane helix</keyword>
<dbReference type="InterPro" id="IPR050173">
    <property type="entry name" value="ABC_transporter_C-like"/>
</dbReference>
<proteinExistence type="predicted"/>
<evidence type="ECO:0000256" key="8">
    <source>
        <dbReference type="SAM" id="Phobius"/>
    </source>
</evidence>
<keyword evidence="7 8" id="KW-0472">Membrane</keyword>
<feature type="transmembrane region" description="Helical" evidence="8">
    <location>
        <begin position="55"/>
        <end position="75"/>
    </location>
</feature>
<dbReference type="PROSITE" id="PS50893">
    <property type="entry name" value="ABC_TRANSPORTER_2"/>
    <property type="match status" value="2"/>
</dbReference>
<feature type="transmembrane region" description="Helical" evidence="8">
    <location>
        <begin position="885"/>
        <end position="910"/>
    </location>
</feature>
<dbReference type="PANTHER" id="PTHR24223:SF345">
    <property type="entry name" value="ABC MULTIDRUG TRANSPORTER (EUROFUNG)"/>
    <property type="match status" value="1"/>
</dbReference>
<keyword evidence="2" id="KW-0813">Transport</keyword>
<evidence type="ECO:0000256" key="7">
    <source>
        <dbReference type="ARBA" id="ARBA00023136"/>
    </source>
</evidence>
<dbReference type="InterPro" id="IPR003593">
    <property type="entry name" value="AAA+_ATPase"/>
</dbReference>
<evidence type="ECO:0000313" key="11">
    <source>
        <dbReference type="EMBL" id="KAE8370910.1"/>
    </source>
</evidence>
<feature type="transmembrane region" description="Helical" evidence="8">
    <location>
        <begin position="175"/>
        <end position="195"/>
    </location>
</feature>
<dbReference type="InterPro" id="IPR044746">
    <property type="entry name" value="ABCC_6TM_D1"/>
</dbReference>
<dbReference type="CDD" id="cd18579">
    <property type="entry name" value="ABC_6TM_ABCC_D1"/>
    <property type="match status" value="1"/>
</dbReference>
<feature type="transmembrane region" description="Helical" evidence="8">
    <location>
        <begin position="511"/>
        <end position="535"/>
    </location>
</feature>
<dbReference type="InterPro" id="IPR027417">
    <property type="entry name" value="P-loop_NTPase"/>
</dbReference>
<evidence type="ECO:0000256" key="4">
    <source>
        <dbReference type="ARBA" id="ARBA00022741"/>
    </source>
</evidence>
<dbReference type="GO" id="GO:0140359">
    <property type="term" value="F:ABC-type transporter activity"/>
    <property type="evidence" value="ECO:0007669"/>
    <property type="project" value="InterPro"/>
</dbReference>
<dbReference type="SUPFAM" id="SSF90123">
    <property type="entry name" value="ABC transporter transmembrane region"/>
    <property type="match status" value="2"/>
</dbReference>
<evidence type="ECO:0000259" key="9">
    <source>
        <dbReference type="PROSITE" id="PS50893"/>
    </source>
</evidence>
<dbReference type="InterPro" id="IPR036640">
    <property type="entry name" value="ABC1_TM_sf"/>
</dbReference>
<feature type="domain" description="ABC transmembrane type-1" evidence="10">
    <location>
        <begin position="898"/>
        <end position="1181"/>
    </location>
</feature>
<name>A0A5N7AQ94_9EURO</name>
<keyword evidence="4" id="KW-0547">Nucleotide-binding</keyword>
<protein>
    <submittedName>
        <fullName evidence="11">P-loop containing nucleoside triphosphate hydrolase protein</fullName>
    </submittedName>
</protein>
<feature type="transmembrane region" description="Helical" evidence="8">
    <location>
        <begin position="1019"/>
        <end position="1047"/>
    </location>
</feature>
<dbReference type="FunFam" id="1.20.1560.10:FF:000066">
    <property type="entry name" value="ABC multidrug transporter (Eurofung)"/>
    <property type="match status" value="1"/>
</dbReference>
<dbReference type="GO" id="GO:0005524">
    <property type="term" value="F:ATP binding"/>
    <property type="evidence" value="ECO:0007669"/>
    <property type="project" value="UniProtKB-KW"/>
</dbReference>
<dbReference type="OrthoDB" id="4139357at2759"/>
<dbReference type="InterPro" id="IPR017871">
    <property type="entry name" value="ABC_transporter-like_CS"/>
</dbReference>
<evidence type="ECO:0000256" key="2">
    <source>
        <dbReference type="ARBA" id="ARBA00022448"/>
    </source>
</evidence>
<organism evidence="11 12">
    <name type="scientific">Aspergillus caelatus</name>
    <dbReference type="NCBI Taxonomy" id="61420"/>
    <lineage>
        <taxon>Eukaryota</taxon>
        <taxon>Fungi</taxon>
        <taxon>Dikarya</taxon>
        <taxon>Ascomycota</taxon>
        <taxon>Pezizomycotina</taxon>
        <taxon>Eurotiomycetes</taxon>
        <taxon>Eurotiomycetidae</taxon>
        <taxon>Eurotiales</taxon>
        <taxon>Aspergillaceae</taxon>
        <taxon>Aspergillus</taxon>
        <taxon>Aspergillus subgen. Circumdati</taxon>
    </lineage>
</organism>
<evidence type="ECO:0000256" key="6">
    <source>
        <dbReference type="ARBA" id="ARBA00022989"/>
    </source>
</evidence>
<dbReference type="Pfam" id="PF00005">
    <property type="entry name" value="ABC_tran"/>
    <property type="match status" value="2"/>
</dbReference>
<feature type="domain" description="ABC transmembrane type-1" evidence="10">
    <location>
        <begin position="297"/>
        <end position="575"/>
    </location>
</feature>
<dbReference type="PROSITE" id="PS50929">
    <property type="entry name" value="ABC_TM1F"/>
    <property type="match status" value="2"/>
</dbReference>
<feature type="transmembrane region" description="Helical" evidence="8">
    <location>
        <begin position="930"/>
        <end position="947"/>
    </location>
</feature>
<dbReference type="GO" id="GO:0016887">
    <property type="term" value="F:ATP hydrolysis activity"/>
    <property type="evidence" value="ECO:0007669"/>
    <property type="project" value="InterPro"/>
</dbReference>
<dbReference type="GeneID" id="43649244"/>
<dbReference type="Proteomes" id="UP000326268">
    <property type="component" value="Unassembled WGS sequence"/>
</dbReference>
<feature type="transmembrane region" description="Helical" evidence="8">
    <location>
        <begin position="87"/>
        <end position="108"/>
    </location>
</feature>
<gene>
    <name evidence="11" type="ORF">BDV27DRAFT_119160</name>
</gene>
<accession>A0A5N7AQ94</accession>
<comment type="subcellular location">
    <subcellularLocation>
        <location evidence="1">Membrane</location>
        <topology evidence="1">Multi-pass membrane protein</topology>
    </subcellularLocation>
</comment>
<feature type="transmembrane region" description="Helical" evidence="8">
    <location>
        <begin position="120"/>
        <end position="139"/>
    </location>
</feature>
<keyword evidence="12" id="KW-1185">Reference proteome</keyword>
<dbReference type="Gene3D" id="1.20.1560.10">
    <property type="entry name" value="ABC transporter type 1, transmembrane domain"/>
    <property type="match status" value="2"/>
</dbReference>
<dbReference type="InterPro" id="IPR003439">
    <property type="entry name" value="ABC_transporter-like_ATP-bd"/>
</dbReference>
<feature type="transmembrane region" description="Helical" evidence="8">
    <location>
        <begin position="1116"/>
        <end position="1137"/>
    </location>
</feature>
<dbReference type="PANTHER" id="PTHR24223">
    <property type="entry name" value="ATP-BINDING CASSETTE SUB-FAMILY C"/>
    <property type="match status" value="1"/>
</dbReference>
<feature type="transmembrane region" description="Helical" evidence="8">
    <location>
        <begin position="151"/>
        <end position="169"/>
    </location>
</feature>
<dbReference type="SMART" id="SM00382">
    <property type="entry name" value="AAA"/>
    <property type="match status" value="2"/>
</dbReference>
<feature type="domain" description="ABC transporter" evidence="9">
    <location>
        <begin position="617"/>
        <end position="844"/>
    </location>
</feature>
<dbReference type="InterPro" id="IPR011527">
    <property type="entry name" value="ABC1_TM_dom"/>
</dbReference>